<dbReference type="InterPro" id="IPR014944">
    <property type="entry name" value="Toxin_SymE-like"/>
</dbReference>
<dbReference type="OrthoDB" id="9803936at2"/>
<dbReference type="GO" id="GO:0003723">
    <property type="term" value="F:RNA binding"/>
    <property type="evidence" value="ECO:0007669"/>
    <property type="project" value="InterPro"/>
</dbReference>
<gene>
    <name evidence="2" type="ORF">A8C32_05270</name>
</gene>
<proteinExistence type="predicted"/>
<protein>
    <recommendedName>
        <fullName evidence="1">Toxin SymE-like domain-containing protein</fullName>
    </recommendedName>
</protein>
<dbReference type="EMBL" id="MDJD01000054">
    <property type="protein sequence ID" value="OEJ98611.1"/>
    <property type="molecule type" value="Genomic_DNA"/>
</dbReference>
<keyword evidence="3" id="KW-1185">Reference proteome</keyword>
<dbReference type="Proteomes" id="UP000095713">
    <property type="component" value="Unassembled WGS sequence"/>
</dbReference>
<feature type="domain" description="Toxin SymE-like" evidence="1">
    <location>
        <begin position="13"/>
        <end position="56"/>
    </location>
</feature>
<dbReference type="RefSeq" id="WP_069831299.1">
    <property type="nucleotide sequence ID" value="NZ_MDJD01000054.1"/>
</dbReference>
<evidence type="ECO:0000313" key="2">
    <source>
        <dbReference type="EMBL" id="OEJ98611.1"/>
    </source>
</evidence>
<reference evidence="2 3" key="1">
    <citation type="submission" date="2016-05" db="EMBL/GenBank/DDBJ databases">
        <title>Draft Genome Sequence of Algibacter sp. Strain SK-16 Isolated from the Surface Water of Aburatsubo Inlet.</title>
        <authorList>
            <person name="Wong S.-K."/>
            <person name="Yoshizawa S."/>
            <person name="Nakajima Y."/>
            <person name="Ogura Y."/>
            <person name="Tetsuya H."/>
            <person name="Hamasaki K."/>
        </authorList>
    </citation>
    <scope>NUCLEOTIDE SEQUENCE [LARGE SCALE GENOMIC DNA]</scope>
    <source>
        <strain evidence="2 3">SK-16</strain>
    </source>
</reference>
<evidence type="ECO:0000313" key="3">
    <source>
        <dbReference type="Proteomes" id="UP000095713"/>
    </source>
</evidence>
<dbReference type="GO" id="GO:0005737">
    <property type="term" value="C:cytoplasm"/>
    <property type="evidence" value="ECO:0007669"/>
    <property type="project" value="InterPro"/>
</dbReference>
<dbReference type="GO" id="GO:0016070">
    <property type="term" value="P:RNA metabolic process"/>
    <property type="evidence" value="ECO:0007669"/>
    <property type="project" value="InterPro"/>
</dbReference>
<organism evidence="2 3">
    <name type="scientific">Flavivirga aquatica</name>
    <dbReference type="NCBI Taxonomy" id="1849968"/>
    <lineage>
        <taxon>Bacteria</taxon>
        <taxon>Pseudomonadati</taxon>
        <taxon>Bacteroidota</taxon>
        <taxon>Flavobacteriia</taxon>
        <taxon>Flavobacteriales</taxon>
        <taxon>Flavobacteriaceae</taxon>
        <taxon>Flavivirga</taxon>
    </lineage>
</organism>
<dbReference type="Pfam" id="PF08845">
    <property type="entry name" value="SymE_toxin"/>
    <property type="match status" value="1"/>
</dbReference>
<name>A0A1E5SHL5_9FLAO</name>
<sequence length="64" mass="7892">MSQFRKLKIYKKFQPREWKYIPVPEIRLEGRWLKELGFEIGKEIEIKQQKNKLTITLTDKKNEK</sequence>
<comment type="caution">
    <text evidence="2">The sequence shown here is derived from an EMBL/GenBank/DDBJ whole genome shotgun (WGS) entry which is preliminary data.</text>
</comment>
<dbReference type="GO" id="GO:0016788">
    <property type="term" value="F:hydrolase activity, acting on ester bonds"/>
    <property type="evidence" value="ECO:0007669"/>
    <property type="project" value="InterPro"/>
</dbReference>
<dbReference type="STRING" id="1849968.A8C32_05270"/>
<dbReference type="AlphaFoldDB" id="A0A1E5SHL5"/>
<evidence type="ECO:0000259" key="1">
    <source>
        <dbReference type="Pfam" id="PF08845"/>
    </source>
</evidence>
<accession>A0A1E5SHL5</accession>